<dbReference type="PANTHER" id="PTHR43591">
    <property type="entry name" value="METHYLTRANSFERASE"/>
    <property type="match status" value="1"/>
</dbReference>
<dbReference type="SUPFAM" id="SSF53335">
    <property type="entry name" value="S-adenosyl-L-methionine-dependent methyltransferases"/>
    <property type="match status" value="1"/>
</dbReference>
<protein>
    <submittedName>
        <fullName evidence="2">Ubiquinone/menaquinone biosynthesis C-methylase UbiE</fullName>
    </submittedName>
</protein>
<dbReference type="CDD" id="cd02440">
    <property type="entry name" value="AdoMet_MTases"/>
    <property type="match status" value="1"/>
</dbReference>
<dbReference type="Proteomes" id="UP001519287">
    <property type="component" value="Unassembled WGS sequence"/>
</dbReference>
<dbReference type="InterPro" id="IPR013216">
    <property type="entry name" value="Methyltransf_11"/>
</dbReference>
<keyword evidence="3" id="KW-1185">Reference proteome</keyword>
<evidence type="ECO:0000313" key="3">
    <source>
        <dbReference type="Proteomes" id="UP001519287"/>
    </source>
</evidence>
<reference evidence="2 3" key="1">
    <citation type="submission" date="2021-03" db="EMBL/GenBank/DDBJ databases">
        <title>Genomic Encyclopedia of Type Strains, Phase IV (KMG-IV): sequencing the most valuable type-strain genomes for metagenomic binning, comparative biology and taxonomic classification.</title>
        <authorList>
            <person name="Goeker M."/>
        </authorList>
    </citation>
    <scope>NUCLEOTIDE SEQUENCE [LARGE SCALE GENOMIC DNA]</scope>
    <source>
        <strain evidence="2 3">DSM 26048</strain>
    </source>
</reference>
<keyword evidence="2" id="KW-0830">Ubiquinone</keyword>
<organism evidence="2 3">
    <name type="scientific">Paenibacillus eucommiae</name>
    <dbReference type="NCBI Taxonomy" id="1355755"/>
    <lineage>
        <taxon>Bacteria</taxon>
        <taxon>Bacillati</taxon>
        <taxon>Bacillota</taxon>
        <taxon>Bacilli</taxon>
        <taxon>Bacillales</taxon>
        <taxon>Paenibacillaceae</taxon>
        <taxon>Paenibacillus</taxon>
    </lineage>
</organism>
<dbReference type="EMBL" id="JAGGLB010000055">
    <property type="protein sequence ID" value="MBP1996711.1"/>
    <property type="molecule type" value="Genomic_DNA"/>
</dbReference>
<name>A0ABS4JA36_9BACL</name>
<accession>A0ABS4JA36</accession>
<gene>
    <name evidence="2" type="ORF">J2Z66_008359</name>
</gene>
<proteinExistence type="predicted"/>
<evidence type="ECO:0000259" key="1">
    <source>
        <dbReference type="Pfam" id="PF08241"/>
    </source>
</evidence>
<dbReference type="RefSeq" id="WP_209979406.1">
    <property type="nucleotide sequence ID" value="NZ_JAGGLB010000055.1"/>
</dbReference>
<feature type="domain" description="Methyltransferase type 11" evidence="1">
    <location>
        <begin position="51"/>
        <end position="145"/>
    </location>
</feature>
<dbReference type="InterPro" id="IPR029063">
    <property type="entry name" value="SAM-dependent_MTases_sf"/>
</dbReference>
<dbReference type="Pfam" id="PF08241">
    <property type="entry name" value="Methyltransf_11"/>
    <property type="match status" value="1"/>
</dbReference>
<sequence>MSMLEGNEKVVREEFKKQARGFSNKLLSLNNEELLNWIHNSLNLKKEMKVLDVASGTGILSRSIAPFVNHVNAIDLSQDMIDEGIRQNKRMNITNIDFKIAHAEQLPFDHGTFDLVISRLAFHHLISPSMVLNEMCRVSAVSGSVCVVDMISPENDKLYNLYNRYERLRDPSHTYALKETEYVKMFKENNLDIQDVETIEVPINAERWLTLTCTDDIISGKIRKDIELELETKNVITGLFPFSDNGEIKFKQKWIKILGKS</sequence>
<dbReference type="Gene3D" id="3.40.50.150">
    <property type="entry name" value="Vaccinia Virus protein VP39"/>
    <property type="match status" value="1"/>
</dbReference>
<comment type="caution">
    <text evidence="2">The sequence shown here is derived from an EMBL/GenBank/DDBJ whole genome shotgun (WGS) entry which is preliminary data.</text>
</comment>
<evidence type="ECO:0000313" key="2">
    <source>
        <dbReference type="EMBL" id="MBP1996711.1"/>
    </source>
</evidence>